<dbReference type="Proteomes" id="UP001606303">
    <property type="component" value="Unassembled WGS sequence"/>
</dbReference>
<feature type="region of interest" description="Disordered" evidence="1">
    <location>
        <begin position="1"/>
        <end position="32"/>
    </location>
</feature>
<dbReference type="RefSeq" id="WP_394381403.1">
    <property type="nucleotide sequence ID" value="NZ_JBIGIB010000001.1"/>
</dbReference>
<reference evidence="2 3" key="1">
    <citation type="submission" date="2024-08" db="EMBL/GenBank/DDBJ databases">
        <authorList>
            <person name="Lu H."/>
        </authorList>
    </citation>
    <scope>NUCLEOTIDE SEQUENCE [LARGE SCALE GENOMIC DNA]</scope>
    <source>
        <strain evidence="2 3">BYS87W</strain>
    </source>
</reference>
<name>A0ABW7GV32_9BURK</name>
<protein>
    <submittedName>
        <fullName evidence="2">Uncharacterized protein</fullName>
    </submittedName>
</protein>
<dbReference type="EMBL" id="JBIGIB010000001">
    <property type="protein sequence ID" value="MFG6465656.1"/>
    <property type="molecule type" value="Genomic_DNA"/>
</dbReference>
<evidence type="ECO:0000256" key="1">
    <source>
        <dbReference type="SAM" id="MobiDB-lite"/>
    </source>
</evidence>
<proteinExistence type="predicted"/>
<accession>A0ABW7GV32</accession>
<comment type="caution">
    <text evidence="2">The sequence shown here is derived from an EMBL/GenBank/DDBJ whole genome shotgun (WGS) entry which is preliminary data.</text>
</comment>
<gene>
    <name evidence="2" type="ORF">ACG01O_03430</name>
</gene>
<evidence type="ECO:0000313" key="2">
    <source>
        <dbReference type="EMBL" id="MFG6465656.1"/>
    </source>
</evidence>
<sequence>MSTSGTKSCKHSKAAKPSKAPKPTEARAPLVRDSFTMPEADYALLKVLKHRLHGVQREAKKSELLRAGLHALAALEPKALVAVLDGLAAVKTGRPRKHDQEHP</sequence>
<keyword evidence="3" id="KW-1185">Reference proteome</keyword>
<organism evidence="2 3">
    <name type="scientific">Pelomonas baiyunensis</name>
    <dbReference type="NCBI Taxonomy" id="3299026"/>
    <lineage>
        <taxon>Bacteria</taxon>
        <taxon>Pseudomonadati</taxon>
        <taxon>Pseudomonadota</taxon>
        <taxon>Betaproteobacteria</taxon>
        <taxon>Burkholderiales</taxon>
        <taxon>Sphaerotilaceae</taxon>
        <taxon>Roseateles</taxon>
    </lineage>
</organism>
<evidence type="ECO:0000313" key="3">
    <source>
        <dbReference type="Proteomes" id="UP001606303"/>
    </source>
</evidence>